<dbReference type="Gene3D" id="1.25.40.10">
    <property type="entry name" value="Tetratricopeptide repeat domain"/>
    <property type="match status" value="1"/>
</dbReference>
<dbReference type="GO" id="GO:0003755">
    <property type="term" value="F:peptidyl-prolyl cis-trans isomerase activity"/>
    <property type="evidence" value="ECO:0007669"/>
    <property type="project" value="UniProtKB-KW"/>
</dbReference>
<dbReference type="GO" id="GO:0016018">
    <property type="term" value="F:cyclosporin A binding"/>
    <property type="evidence" value="ECO:0007669"/>
    <property type="project" value="TreeGrafter"/>
</dbReference>
<keyword evidence="3" id="KW-0677">Repeat</keyword>
<dbReference type="SUPFAM" id="SSF50891">
    <property type="entry name" value="Cyclophilin-like"/>
    <property type="match status" value="1"/>
</dbReference>
<dbReference type="STRING" id="1076872.G8ZPW5"/>
<dbReference type="Gene3D" id="2.40.100.10">
    <property type="entry name" value="Cyclophilin-like"/>
    <property type="match status" value="1"/>
</dbReference>
<evidence type="ECO:0000256" key="5">
    <source>
        <dbReference type="ARBA" id="ARBA00023110"/>
    </source>
</evidence>
<dbReference type="HOGENOM" id="CLU_012062_37_0_1"/>
<dbReference type="GO" id="GO:0051082">
    <property type="term" value="F:unfolded protein binding"/>
    <property type="evidence" value="ECO:0007669"/>
    <property type="project" value="EnsemblFungi"/>
</dbReference>
<evidence type="ECO:0000256" key="6">
    <source>
        <dbReference type="ARBA" id="ARBA00023235"/>
    </source>
</evidence>
<dbReference type="PANTHER" id="PTHR11071">
    <property type="entry name" value="PEPTIDYL-PROLYL CIS-TRANS ISOMERASE"/>
    <property type="match status" value="1"/>
</dbReference>
<dbReference type="GeneID" id="11504896"/>
<dbReference type="Pfam" id="PF00160">
    <property type="entry name" value="Pro_isomerase"/>
    <property type="match status" value="1"/>
</dbReference>
<dbReference type="PROSITE" id="PS50072">
    <property type="entry name" value="CSA_PPIASE_2"/>
    <property type="match status" value="1"/>
</dbReference>
<dbReference type="SMART" id="SM00028">
    <property type="entry name" value="TPR"/>
    <property type="match status" value="3"/>
</dbReference>
<dbReference type="GO" id="GO:0042026">
    <property type="term" value="P:protein refolding"/>
    <property type="evidence" value="ECO:0007669"/>
    <property type="project" value="EnsemblFungi"/>
</dbReference>
<evidence type="ECO:0000256" key="4">
    <source>
        <dbReference type="ARBA" id="ARBA00022803"/>
    </source>
</evidence>
<feature type="repeat" description="TPR" evidence="7">
    <location>
        <begin position="331"/>
        <end position="364"/>
    </location>
</feature>
<dbReference type="FunCoup" id="G8ZPW5">
    <property type="interactions" value="84"/>
</dbReference>
<dbReference type="GO" id="GO:0005829">
    <property type="term" value="C:cytosol"/>
    <property type="evidence" value="ECO:0007669"/>
    <property type="project" value="EnsemblFungi"/>
</dbReference>
<dbReference type="RefSeq" id="XP_003679870.1">
    <property type="nucleotide sequence ID" value="XM_003679822.1"/>
</dbReference>
<evidence type="ECO:0000256" key="2">
    <source>
        <dbReference type="ARBA" id="ARBA00013194"/>
    </source>
</evidence>
<dbReference type="AlphaFoldDB" id="G8ZPW5"/>
<dbReference type="PROSITE" id="PS50005">
    <property type="entry name" value="TPR"/>
    <property type="match status" value="1"/>
</dbReference>
<dbReference type="InterPro" id="IPR019734">
    <property type="entry name" value="TPR_rpt"/>
</dbReference>
<protein>
    <recommendedName>
        <fullName evidence="2">peptidylprolyl isomerase</fullName>
        <ecNumber evidence="2">5.2.1.8</ecNumber>
    </recommendedName>
</protein>
<dbReference type="InterPro" id="IPR029000">
    <property type="entry name" value="Cyclophilin-like_dom_sf"/>
</dbReference>
<evidence type="ECO:0000313" key="10">
    <source>
        <dbReference type="Proteomes" id="UP000005627"/>
    </source>
</evidence>
<dbReference type="KEGG" id="tdl:TDEL_0B05300"/>
<name>G8ZPW5_TORDE</name>
<gene>
    <name evidence="9" type="primary">TDEL0B05300</name>
    <name evidence="9" type="ORF">TDEL_0B05300</name>
</gene>
<keyword evidence="10" id="KW-1185">Reference proteome</keyword>
<evidence type="ECO:0000259" key="8">
    <source>
        <dbReference type="PROSITE" id="PS50072"/>
    </source>
</evidence>
<dbReference type="SUPFAM" id="SSF48452">
    <property type="entry name" value="TPR-like"/>
    <property type="match status" value="1"/>
</dbReference>
<keyword evidence="5" id="KW-0697">Rotamase</keyword>
<dbReference type="PANTHER" id="PTHR11071:SF561">
    <property type="entry name" value="PEPTIDYL-PROLYL CIS-TRANS ISOMERASE D-RELATED"/>
    <property type="match status" value="1"/>
</dbReference>
<dbReference type="InterPro" id="IPR002130">
    <property type="entry name" value="Cyclophilin-type_PPIase_dom"/>
</dbReference>
<dbReference type="PROSITE" id="PS00170">
    <property type="entry name" value="CSA_PPIASE_1"/>
    <property type="match status" value="1"/>
</dbReference>
<dbReference type="EMBL" id="HE616743">
    <property type="protein sequence ID" value="CCE90659.1"/>
    <property type="molecule type" value="Genomic_DNA"/>
</dbReference>
<accession>G8ZPW5</accession>
<dbReference type="eggNOG" id="KOG0546">
    <property type="taxonomic scope" value="Eukaryota"/>
</dbReference>
<dbReference type="EC" id="5.2.1.8" evidence="2"/>
<evidence type="ECO:0000313" key="9">
    <source>
        <dbReference type="EMBL" id="CCE90659.1"/>
    </source>
</evidence>
<feature type="domain" description="PPIase cyclophilin-type" evidence="8">
    <location>
        <begin position="8"/>
        <end position="197"/>
    </location>
</feature>
<dbReference type="InParanoid" id="G8ZPW5"/>
<sequence>MSGNSKVYLDISIERNKIGRVVCELFGDKAPKAAKNFYHLCLGDKSVEGGEMLSYKRNYFHRVIKNFMIQGGDIVNCSAEFSKSDEAGRGGCSIYATKEELANQKDNSEVTSYGNFEDENLGEFPEAFFLAMANSGSPNTNGSQFFITTFPAPHLNGKHTIFGRVIHGKSVIRTAERCKIDSDGFPSSCIRIDDCGEWDESKDVPLYNGSNDTIGGDTFEEYPDDENSIGSEDFSAAYNAANTIKESGTLIFKKKDFKNAVFKYIKSLRYVNEYVPDEDVDKDNNLKFVTLKMKLYLNLSLALFNMQNYDGAIEYATYLLEMENVPDVDQAKAYYRRGNSYLAKKNMEKALQNYELCKHKNPDDASVAQRIDYVNDILEKRKEKRKRSLSKFFSGSS</sequence>
<keyword evidence="6" id="KW-0413">Isomerase</keyword>
<dbReference type="Proteomes" id="UP000005627">
    <property type="component" value="Chromosome 2"/>
</dbReference>
<dbReference type="InterPro" id="IPR020892">
    <property type="entry name" value="Cyclophilin-type_PPIase_CS"/>
</dbReference>
<dbReference type="OrthoDB" id="407558at2759"/>
<evidence type="ECO:0000256" key="7">
    <source>
        <dbReference type="PROSITE-ProRule" id="PRU00339"/>
    </source>
</evidence>
<dbReference type="FunFam" id="2.40.100.10:FF:000025">
    <property type="entry name" value="Peptidyl-prolyl cis-trans isomerase CYP19-2"/>
    <property type="match status" value="1"/>
</dbReference>
<reference evidence="9 10" key="1">
    <citation type="journal article" date="2011" name="Proc. Natl. Acad. Sci. U.S.A.">
        <title>Evolutionary erosion of yeast sex chromosomes by mating-type switching accidents.</title>
        <authorList>
            <person name="Gordon J.L."/>
            <person name="Armisen D."/>
            <person name="Proux-Wera E."/>
            <person name="Oheigeartaigh S.S."/>
            <person name="Byrne K.P."/>
            <person name="Wolfe K.H."/>
        </authorList>
    </citation>
    <scope>NUCLEOTIDE SEQUENCE [LARGE SCALE GENOMIC DNA]</scope>
    <source>
        <strain evidence="10">ATCC 10662 / CBS 1146 / NBRC 0425 / NCYC 2629 / NRRL Y-866</strain>
    </source>
</reference>
<evidence type="ECO:0000256" key="3">
    <source>
        <dbReference type="ARBA" id="ARBA00022737"/>
    </source>
</evidence>
<comment type="catalytic activity">
    <reaction evidence="1">
        <text>[protein]-peptidylproline (omega=180) = [protein]-peptidylproline (omega=0)</text>
        <dbReference type="Rhea" id="RHEA:16237"/>
        <dbReference type="Rhea" id="RHEA-COMP:10747"/>
        <dbReference type="Rhea" id="RHEA-COMP:10748"/>
        <dbReference type="ChEBI" id="CHEBI:83833"/>
        <dbReference type="ChEBI" id="CHEBI:83834"/>
        <dbReference type="EC" id="5.2.1.8"/>
    </reaction>
</comment>
<evidence type="ECO:0000256" key="1">
    <source>
        <dbReference type="ARBA" id="ARBA00000971"/>
    </source>
</evidence>
<dbReference type="PRINTS" id="PR00153">
    <property type="entry name" value="CSAPPISMRASE"/>
</dbReference>
<keyword evidence="4 7" id="KW-0802">TPR repeat</keyword>
<proteinExistence type="predicted"/>
<organism evidence="9 10">
    <name type="scientific">Torulaspora delbrueckii</name>
    <name type="common">Yeast</name>
    <name type="synonym">Candida colliculosa</name>
    <dbReference type="NCBI Taxonomy" id="4950"/>
    <lineage>
        <taxon>Eukaryota</taxon>
        <taxon>Fungi</taxon>
        <taxon>Dikarya</taxon>
        <taxon>Ascomycota</taxon>
        <taxon>Saccharomycotina</taxon>
        <taxon>Saccharomycetes</taxon>
        <taxon>Saccharomycetales</taxon>
        <taxon>Saccharomycetaceae</taxon>
        <taxon>Torulaspora</taxon>
    </lineage>
</organism>
<dbReference type="InterPro" id="IPR011990">
    <property type="entry name" value="TPR-like_helical_dom_sf"/>
</dbReference>
<dbReference type="FunFam" id="1.25.40.10:FF:000029">
    <property type="entry name" value="peptidyl-prolyl cis-trans isomerase D"/>
    <property type="match status" value="1"/>
</dbReference>